<evidence type="ECO:0000256" key="1">
    <source>
        <dbReference type="SAM" id="MobiDB-lite"/>
    </source>
</evidence>
<reference evidence="3" key="1">
    <citation type="submission" date="2020-01" db="EMBL/GenBank/DDBJ databases">
        <authorList>
            <person name="Mishra B."/>
        </authorList>
    </citation>
    <scope>NUCLEOTIDE SEQUENCE [LARGE SCALE GENOMIC DNA]</scope>
</reference>
<proteinExistence type="predicted"/>
<dbReference type="Pfam" id="PF17921">
    <property type="entry name" value="Integrase_H2C2"/>
    <property type="match status" value="1"/>
</dbReference>
<dbReference type="Proteomes" id="UP000467841">
    <property type="component" value="Unassembled WGS sequence"/>
</dbReference>
<dbReference type="EMBL" id="CACVBM020001229">
    <property type="protein sequence ID" value="CAA7040432.1"/>
    <property type="molecule type" value="Genomic_DNA"/>
</dbReference>
<dbReference type="Gene3D" id="1.10.340.70">
    <property type="match status" value="1"/>
</dbReference>
<gene>
    <name evidence="3" type="ORF">MERR_LOCUS27667</name>
</gene>
<dbReference type="InterPro" id="IPR041588">
    <property type="entry name" value="Integrase_H2C2"/>
</dbReference>
<protein>
    <recommendedName>
        <fullName evidence="2">Integrase zinc-binding domain-containing protein</fullName>
    </recommendedName>
</protein>
<dbReference type="OrthoDB" id="1109130at2759"/>
<feature type="region of interest" description="Disordered" evidence="1">
    <location>
        <begin position="70"/>
        <end position="93"/>
    </location>
</feature>
<evidence type="ECO:0000259" key="2">
    <source>
        <dbReference type="Pfam" id="PF17921"/>
    </source>
</evidence>
<keyword evidence="4" id="KW-1185">Reference proteome</keyword>
<feature type="domain" description="Integrase zinc-binding" evidence="2">
    <location>
        <begin position="1"/>
        <end position="33"/>
    </location>
</feature>
<organism evidence="3 4">
    <name type="scientific">Microthlaspi erraticum</name>
    <dbReference type="NCBI Taxonomy" id="1685480"/>
    <lineage>
        <taxon>Eukaryota</taxon>
        <taxon>Viridiplantae</taxon>
        <taxon>Streptophyta</taxon>
        <taxon>Embryophyta</taxon>
        <taxon>Tracheophyta</taxon>
        <taxon>Spermatophyta</taxon>
        <taxon>Magnoliopsida</taxon>
        <taxon>eudicotyledons</taxon>
        <taxon>Gunneridae</taxon>
        <taxon>Pentapetalae</taxon>
        <taxon>rosids</taxon>
        <taxon>malvids</taxon>
        <taxon>Brassicales</taxon>
        <taxon>Brassicaceae</taxon>
        <taxon>Coluteocarpeae</taxon>
        <taxon>Microthlaspi</taxon>
    </lineage>
</organism>
<comment type="caution">
    <text evidence="3">The sequence shown here is derived from an EMBL/GenBank/DDBJ whole genome shotgun (WGS) entry which is preliminary data.</text>
</comment>
<accession>A0A6D2JKF7</accession>
<name>A0A6D2JKF7_9BRAS</name>
<evidence type="ECO:0000313" key="3">
    <source>
        <dbReference type="EMBL" id="CAA7040432.1"/>
    </source>
</evidence>
<evidence type="ECO:0000313" key="4">
    <source>
        <dbReference type="Proteomes" id="UP000467841"/>
    </source>
</evidence>
<sequence>MYHDLKRYYHWVGMKRDVADWVVKCNTCALVKAEHQVPGDLLQSGSGTGSRWTSWWDFLSQYPLIAPDAANEPPPCISPHAANDPGDLGRDRI</sequence>
<dbReference type="AlphaFoldDB" id="A0A6D2JKF7"/>